<gene>
    <name evidence="1" type="ORF">LCGC14_1475500</name>
</gene>
<evidence type="ECO:0000313" key="1">
    <source>
        <dbReference type="EMBL" id="KKM67010.1"/>
    </source>
</evidence>
<proteinExistence type="predicted"/>
<sequence>MAEPQDRWADMRLQIEEFLGYPSGAFDPASNFLRDMERINRALGEGFVVLQDVMGPQQLLRKMSGMDSTWPRGMSPKDKR</sequence>
<comment type="caution">
    <text evidence="1">The sequence shown here is derived from an EMBL/GenBank/DDBJ whole genome shotgun (WGS) entry which is preliminary data.</text>
</comment>
<protein>
    <submittedName>
        <fullName evidence="1">Uncharacterized protein</fullName>
    </submittedName>
</protein>
<reference evidence="1" key="1">
    <citation type="journal article" date="2015" name="Nature">
        <title>Complex archaea that bridge the gap between prokaryotes and eukaryotes.</title>
        <authorList>
            <person name="Spang A."/>
            <person name="Saw J.H."/>
            <person name="Jorgensen S.L."/>
            <person name="Zaremba-Niedzwiedzka K."/>
            <person name="Martijn J."/>
            <person name="Lind A.E."/>
            <person name="van Eijk R."/>
            <person name="Schleper C."/>
            <person name="Guy L."/>
            <person name="Ettema T.J."/>
        </authorList>
    </citation>
    <scope>NUCLEOTIDE SEQUENCE</scope>
</reference>
<dbReference type="AlphaFoldDB" id="A0A0F9LRL6"/>
<accession>A0A0F9LRL6</accession>
<name>A0A0F9LRL6_9ZZZZ</name>
<dbReference type="EMBL" id="LAZR01010425">
    <property type="protein sequence ID" value="KKM67010.1"/>
    <property type="molecule type" value="Genomic_DNA"/>
</dbReference>
<organism evidence="1">
    <name type="scientific">marine sediment metagenome</name>
    <dbReference type="NCBI Taxonomy" id="412755"/>
    <lineage>
        <taxon>unclassified sequences</taxon>
        <taxon>metagenomes</taxon>
        <taxon>ecological metagenomes</taxon>
    </lineage>
</organism>